<feature type="transmembrane region" description="Helical" evidence="7">
    <location>
        <begin position="113"/>
        <end position="132"/>
    </location>
</feature>
<dbReference type="Proteomes" id="UP000002068">
    <property type="component" value="Chromosome"/>
</dbReference>
<dbReference type="PANTHER" id="PTHR42920:SF5">
    <property type="entry name" value="EAMA DOMAIN-CONTAINING PROTEIN"/>
    <property type="match status" value="1"/>
</dbReference>
<keyword evidence="4 7" id="KW-0812">Transmembrane</keyword>
<evidence type="ECO:0000256" key="7">
    <source>
        <dbReference type="SAM" id="Phobius"/>
    </source>
</evidence>
<feature type="transmembrane region" description="Helical" evidence="7">
    <location>
        <begin position="226"/>
        <end position="245"/>
    </location>
</feature>
<dbReference type="InterPro" id="IPR051258">
    <property type="entry name" value="Diverse_Substrate_Transporter"/>
</dbReference>
<feature type="transmembrane region" description="Helical" evidence="7">
    <location>
        <begin position="52"/>
        <end position="71"/>
    </location>
</feature>
<keyword evidence="6 7" id="KW-0472">Membrane</keyword>
<evidence type="ECO:0000256" key="5">
    <source>
        <dbReference type="ARBA" id="ARBA00022989"/>
    </source>
</evidence>
<feature type="transmembrane region" description="Helical" evidence="7">
    <location>
        <begin position="139"/>
        <end position="156"/>
    </location>
</feature>
<evidence type="ECO:0000256" key="6">
    <source>
        <dbReference type="ARBA" id="ARBA00023136"/>
    </source>
</evidence>
<evidence type="ECO:0000313" key="10">
    <source>
        <dbReference type="Proteomes" id="UP000002068"/>
    </source>
</evidence>
<feature type="transmembrane region" description="Helical" evidence="7">
    <location>
        <begin position="83"/>
        <end position="107"/>
    </location>
</feature>
<comment type="subcellular location">
    <subcellularLocation>
        <location evidence="1">Cell membrane</location>
        <topology evidence="1">Multi-pass membrane protein</topology>
    </subcellularLocation>
</comment>
<organism evidence="9 10">
    <name type="scientific">Clostridioides difficile (strain CD196)</name>
    <name type="common">Peptoclostridium difficile</name>
    <dbReference type="NCBI Taxonomy" id="645462"/>
    <lineage>
        <taxon>Bacteria</taxon>
        <taxon>Bacillati</taxon>
        <taxon>Bacillota</taxon>
        <taxon>Clostridia</taxon>
        <taxon>Peptostreptococcales</taxon>
        <taxon>Peptostreptococcaceae</taxon>
        <taxon>Clostridioides</taxon>
    </lineage>
</organism>
<keyword evidence="3" id="KW-1003">Cell membrane</keyword>
<evidence type="ECO:0000256" key="3">
    <source>
        <dbReference type="ARBA" id="ARBA00022475"/>
    </source>
</evidence>
<dbReference type="InterPro" id="IPR037185">
    <property type="entry name" value="EmrE-like"/>
</dbReference>
<feature type="transmembrane region" description="Helical" evidence="7">
    <location>
        <begin position="257"/>
        <end position="275"/>
    </location>
</feature>
<name>A0A0H3N2W1_CLODC</name>
<feature type="transmembrane region" description="Helical" evidence="7">
    <location>
        <begin position="281"/>
        <end position="303"/>
    </location>
</feature>
<evidence type="ECO:0000256" key="1">
    <source>
        <dbReference type="ARBA" id="ARBA00004651"/>
    </source>
</evidence>
<reference evidence="9 10" key="1">
    <citation type="journal article" date="2009" name="Genome Biol.">
        <title>Comparative genome and phenotypic analysis of Clostridium difficile 027 strains provides insight into the evolution of a hypervirulent bacterium.</title>
        <authorList>
            <person name="Stabler R.A."/>
            <person name="He M."/>
            <person name="Dawson L."/>
            <person name="Martin M."/>
            <person name="Valiente E."/>
            <person name="Corton C."/>
            <person name="Lawley T.D."/>
            <person name="Sebaihia M."/>
            <person name="Quail M.A."/>
            <person name="Rose G."/>
            <person name="Gerding D.N."/>
            <person name="Gibert M."/>
            <person name="Popoff M.R."/>
            <person name="Parkhill J."/>
            <person name="Dougan G."/>
            <person name="Wren B.W."/>
        </authorList>
    </citation>
    <scope>NUCLEOTIDE SEQUENCE [LARGE SCALE GENOMIC DNA]</scope>
    <source>
        <strain evidence="9 10">CD196</strain>
    </source>
</reference>
<dbReference type="InterPro" id="IPR000620">
    <property type="entry name" value="EamA_dom"/>
</dbReference>
<dbReference type="SUPFAM" id="SSF103481">
    <property type="entry name" value="Multidrug resistance efflux transporter EmrE"/>
    <property type="match status" value="2"/>
</dbReference>
<feature type="domain" description="EamA" evidence="8">
    <location>
        <begin position="23"/>
        <end position="155"/>
    </location>
</feature>
<feature type="domain" description="EamA" evidence="8">
    <location>
        <begin position="164"/>
        <end position="295"/>
    </location>
</feature>
<dbReference type="HOGENOM" id="CLU_033863_21_3_9"/>
<feature type="transmembrane region" description="Helical" evidence="7">
    <location>
        <begin position="162"/>
        <end position="182"/>
    </location>
</feature>
<dbReference type="Pfam" id="PF00892">
    <property type="entry name" value="EamA"/>
    <property type="match status" value="2"/>
</dbReference>
<protein>
    <submittedName>
        <fullName evidence="9">Membrane protein</fullName>
    </submittedName>
</protein>
<evidence type="ECO:0000256" key="2">
    <source>
        <dbReference type="ARBA" id="ARBA00007362"/>
    </source>
</evidence>
<dbReference type="KEGG" id="cdc:CD196_1395"/>
<dbReference type="GO" id="GO:0005886">
    <property type="term" value="C:plasma membrane"/>
    <property type="evidence" value="ECO:0007669"/>
    <property type="project" value="UniProtKB-SubCell"/>
</dbReference>
<dbReference type="PANTHER" id="PTHR42920">
    <property type="entry name" value="OS03G0707200 PROTEIN-RELATED"/>
    <property type="match status" value="1"/>
</dbReference>
<dbReference type="EMBL" id="FN538970">
    <property type="protein sequence ID" value="CBA62681.1"/>
    <property type="molecule type" value="Genomic_DNA"/>
</dbReference>
<dbReference type="AlphaFoldDB" id="A0A0H3N2W1"/>
<feature type="transmembrane region" description="Helical" evidence="7">
    <location>
        <begin position="21"/>
        <end position="46"/>
    </location>
</feature>
<sequence length="322" mass="35464">MLFRGFIILQKNKKEGALLKKYFGEIGLIFIAIIWGSGFVATQFALDGGLTPLQIITLRFFLAAIIMNLLFFKQIRANMGKKLLKAGGILGIFLFLAFTVQTIGLMYTTPSKNAFITAANVVIVPFIGFILYRRKLDKIGIISSLVALIGIGILSLEADFSINFGDFLTLICSFGFAFHIFFTSEFAKDNNPMALTAIQFTVAFLMSVVVQTFAGQLKMEAELSGYMGTMYLAVFSTTIGFLFQTICQKRVDGTRTAIILSTEAVFGTIFSIIILKELITAKLIIGSILIFVAIITAETKLSFLKSKKVKLKDSEESSLESI</sequence>
<evidence type="ECO:0000259" key="8">
    <source>
        <dbReference type="Pfam" id="PF00892"/>
    </source>
</evidence>
<feature type="transmembrane region" description="Helical" evidence="7">
    <location>
        <begin position="194"/>
        <end position="214"/>
    </location>
</feature>
<comment type="similarity">
    <text evidence="2">Belongs to the EamA transporter family.</text>
</comment>
<accession>A0A0H3N2W1</accession>
<keyword evidence="5 7" id="KW-1133">Transmembrane helix</keyword>
<evidence type="ECO:0000256" key="4">
    <source>
        <dbReference type="ARBA" id="ARBA00022692"/>
    </source>
</evidence>
<gene>
    <name evidence="9" type="ordered locus">CD196_1395</name>
</gene>
<proteinExistence type="inferred from homology"/>
<evidence type="ECO:0000313" key="9">
    <source>
        <dbReference type="EMBL" id="CBA62681.1"/>
    </source>
</evidence>